<proteinExistence type="predicted"/>
<evidence type="ECO:0000313" key="3">
    <source>
        <dbReference type="Proteomes" id="UP000037136"/>
    </source>
</evidence>
<keyword evidence="3" id="KW-1185">Reference proteome</keyword>
<evidence type="ECO:0000313" key="2">
    <source>
        <dbReference type="EMBL" id="PFH61639.1"/>
    </source>
</evidence>
<dbReference type="AlphaFoldDB" id="A0A2A9PJU0"/>
<dbReference type="EMBL" id="LAZP02000062">
    <property type="protein sequence ID" value="PFH61639.1"/>
    <property type="molecule type" value="Genomic_DNA"/>
</dbReference>
<reference evidence="2 3" key="1">
    <citation type="journal article" date="2015" name="BMC Genomics">
        <title>Gene expression during zombie ant biting behavior reflects the complexity underlying fungal parasitic behavioral manipulation.</title>
        <authorList>
            <person name="de Bekker C."/>
            <person name="Ohm R.A."/>
            <person name="Loreto R.G."/>
            <person name="Sebastian A."/>
            <person name="Albert I."/>
            <person name="Merrow M."/>
            <person name="Brachmann A."/>
            <person name="Hughes D.P."/>
        </authorList>
    </citation>
    <scope>NUCLEOTIDE SEQUENCE [LARGE SCALE GENOMIC DNA]</scope>
    <source>
        <strain evidence="2 3">SC16a</strain>
    </source>
</reference>
<feature type="region of interest" description="Disordered" evidence="1">
    <location>
        <begin position="37"/>
        <end position="112"/>
    </location>
</feature>
<accession>A0A2A9PJU0</accession>
<comment type="caution">
    <text evidence="2">The sequence shown here is derived from an EMBL/GenBank/DDBJ whole genome shotgun (WGS) entry which is preliminary data.</text>
</comment>
<organism evidence="2 3">
    <name type="scientific">Ophiocordyceps unilateralis</name>
    <name type="common">Zombie-ant fungus</name>
    <name type="synonym">Torrubia unilateralis</name>
    <dbReference type="NCBI Taxonomy" id="268505"/>
    <lineage>
        <taxon>Eukaryota</taxon>
        <taxon>Fungi</taxon>
        <taxon>Dikarya</taxon>
        <taxon>Ascomycota</taxon>
        <taxon>Pezizomycotina</taxon>
        <taxon>Sordariomycetes</taxon>
        <taxon>Hypocreomycetidae</taxon>
        <taxon>Hypocreales</taxon>
        <taxon>Ophiocordycipitaceae</taxon>
        <taxon>Ophiocordyceps</taxon>
    </lineage>
</organism>
<gene>
    <name evidence="2" type="ORF">XA68_16814</name>
</gene>
<evidence type="ECO:0000256" key="1">
    <source>
        <dbReference type="SAM" id="MobiDB-lite"/>
    </source>
</evidence>
<protein>
    <submittedName>
        <fullName evidence="2">Uncharacterized protein</fullName>
    </submittedName>
</protein>
<reference evidence="2 3" key="2">
    <citation type="journal article" date="2017" name="Sci. Rep.">
        <title>Ant-infecting Ophiocordyceps genomes reveal a high diversity of potential behavioral manipulation genes and a possible major role for enterotoxins.</title>
        <authorList>
            <person name="de Bekker C."/>
            <person name="Ohm R.A."/>
            <person name="Evans H.C."/>
            <person name="Brachmann A."/>
            <person name="Hughes D.P."/>
        </authorList>
    </citation>
    <scope>NUCLEOTIDE SEQUENCE [LARGE SCALE GENOMIC DNA]</scope>
    <source>
        <strain evidence="2 3">SC16a</strain>
    </source>
</reference>
<dbReference type="Proteomes" id="UP000037136">
    <property type="component" value="Unassembled WGS sequence"/>
</dbReference>
<feature type="compositionally biased region" description="Basic and acidic residues" evidence="1">
    <location>
        <begin position="80"/>
        <end position="94"/>
    </location>
</feature>
<name>A0A2A9PJU0_OPHUN</name>
<sequence>MSSTKELDISPAPNQVGWATSLMSWKRELGYPFAVETGACSYPHPQAQPGPQGRAVSPAPPPSFRRSGAPAVGPAPGYDVPEKPGPDRLSDGARSELGSQKGLVYPVDLSSG</sequence>